<dbReference type="PANTHER" id="PTHR33490:SF7">
    <property type="entry name" value="BLR2979 PROTEIN"/>
    <property type="match status" value="1"/>
</dbReference>
<sequence>MIYDIFHETVFHYQSLVTFSHNIARLKPKEGREQELLSFRLDAEPYASEIHAFVDMFGNTNHHLLLREPHTSLTVTGHARVRRKIQEVHRAIERLRKGAVSYEKALQRLSGFNTRDIAAKQFLFASELVPVDIAPLRDYALESFHPDRSLFEAGEELMGRIFEDFEFNPAFSDLTTPVTTIFEEKKGVCQDFAHLALSALRSMGLPARYVSGYIETIPPEGTEKLFGADASHAWVSLYVPGSGWLDLDPTNNIIPLEQHIVMGHGRDYDDISPLKGVVRGSGQSRLSVRVDVRRATEEDEETAPTQTQSQSQSSK</sequence>
<feature type="domain" description="Transglutaminase-like" evidence="2">
    <location>
        <begin position="181"/>
        <end position="251"/>
    </location>
</feature>
<organism evidence="3 4">
    <name type="scientific">Sulfurimonas diazotrophicus</name>
    <dbReference type="NCBI Taxonomy" id="3131939"/>
    <lineage>
        <taxon>Bacteria</taxon>
        <taxon>Pseudomonadati</taxon>
        <taxon>Campylobacterota</taxon>
        <taxon>Epsilonproteobacteria</taxon>
        <taxon>Campylobacterales</taxon>
        <taxon>Sulfurimonadaceae</taxon>
        <taxon>Sulfurimonas</taxon>
    </lineage>
</organism>
<dbReference type="InterPro" id="IPR002931">
    <property type="entry name" value="Transglutaminase-like"/>
</dbReference>
<gene>
    <name evidence="3" type="ORF">WCY31_03450</name>
</gene>
<dbReference type="SUPFAM" id="SSF54001">
    <property type="entry name" value="Cysteine proteinases"/>
    <property type="match status" value="1"/>
</dbReference>
<dbReference type="Pfam" id="PF08379">
    <property type="entry name" value="Bact_transglu_N"/>
    <property type="match status" value="1"/>
</dbReference>
<dbReference type="InterPro" id="IPR038765">
    <property type="entry name" value="Papain-like_cys_pep_sf"/>
</dbReference>
<dbReference type="RefSeq" id="WP_345973114.1">
    <property type="nucleotide sequence ID" value="NZ_CP147920.1"/>
</dbReference>
<accession>A0ABZ3HBM9</accession>
<dbReference type="Proteomes" id="UP001447842">
    <property type="component" value="Chromosome"/>
</dbReference>
<name>A0ABZ3HBM9_9BACT</name>
<dbReference type="PANTHER" id="PTHR33490">
    <property type="entry name" value="BLR5614 PROTEIN-RELATED"/>
    <property type="match status" value="1"/>
</dbReference>
<evidence type="ECO:0000313" key="4">
    <source>
        <dbReference type="Proteomes" id="UP001447842"/>
    </source>
</evidence>
<dbReference type="EMBL" id="CP147920">
    <property type="protein sequence ID" value="XAU15762.1"/>
    <property type="molecule type" value="Genomic_DNA"/>
</dbReference>
<evidence type="ECO:0000313" key="3">
    <source>
        <dbReference type="EMBL" id="XAU15762.1"/>
    </source>
</evidence>
<dbReference type="Pfam" id="PF01841">
    <property type="entry name" value="Transglut_core"/>
    <property type="match status" value="1"/>
</dbReference>
<proteinExistence type="predicted"/>
<feature type="compositionally biased region" description="Low complexity" evidence="1">
    <location>
        <begin position="305"/>
        <end position="315"/>
    </location>
</feature>
<dbReference type="InterPro" id="IPR013589">
    <property type="entry name" value="Bac_transglu_N"/>
</dbReference>
<protein>
    <submittedName>
        <fullName evidence="3">Transglutaminase family protein</fullName>
    </submittedName>
</protein>
<dbReference type="SMART" id="SM00460">
    <property type="entry name" value="TGc"/>
    <property type="match status" value="1"/>
</dbReference>
<keyword evidence="4" id="KW-1185">Reference proteome</keyword>
<evidence type="ECO:0000256" key="1">
    <source>
        <dbReference type="SAM" id="MobiDB-lite"/>
    </source>
</evidence>
<reference evidence="3 4" key="1">
    <citation type="submission" date="2024-03" db="EMBL/GenBank/DDBJ databases">
        <title>Sulfurimonas sp. HSL3-1.</title>
        <authorList>
            <person name="Wang S."/>
        </authorList>
    </citation>
    <scope>NUCLEOTIDE SEQUENCE [LARGE SCALE GENOMIC DNA]</scope>
    <source>
        <strain evidence="3 4">HSL3-1</strain>
    </source>
</reference>
<evidence type="ECO:0000259" key="2">
    <source>
        <dbReference type="SMART" id="SM00460"/>
    </source>
</evidence>
<feature type="region of interest" description="Disordered" evidence="1">
    <location>
        <begin position="282"/>
        <end position="315"/>
    </location>
</feature>
<dbReference type="Gene3D" id="3.10.620.30">
    <property type="match status" value="1"/>
</dbReference>